<keyword evidence="1" id="KW-0614">Plasmid</keyword>
<dbReference type="EMBL" id="SIOX01000006">
    <property type="protein sequence ID" value="TAX69057.1"/>
    <property type="molecule type" value="Genomic_DNA"/>
</dbReference>
<evidence type="ECO:0000313" key="2">
    <source>
        <dbReference type="Proteomes" id="UP000291659"/>
    </source>
</evidence>
<protein>
    <recommendedName>
        <fullName evidence="3">DUF2285 domain-containing protein</fullName>
    </recommendedName>
</protein>
<organism evidence="1 2">
    <name type="scientific">Rhizobium ruizarguesonis</name>
    <dbReference type="NCBI Taxonomy" id="2081791"/>
    <lineage>
        <taxon>Bacteria</taxon>
        <taxon>Pseudomonadati</taxon>
        <taxon>Pseudomonadota</taxon>
        <taxon>Alphaproteobacteria</taxon>
        <taxon>Hyphomicrobiales</taxon>
        <taxon>Rhizobiaceae</taxon>
        <taxon>Rhizobium/Agrobacterium group</taxon>
        <taxon>Rhizobium</taxon>
    </lineage>
</organism>
<comment type="caution">
    <text evidence="1">The sequence shown here is derived from an EMBL/GenBank/DDBJ whole genome shotgun (WGS) entry which is preliminary data.</text>
</comment>
<dbReference type="Proteomes" id="UP000291659">
    <property type="component" value="Unassembled WGS sequence"/>
</dbReference>
<evidence type="ECO:0008006" key="3">
    <source>
        <dbReference type="Google" id="ProtNLM"/>
    </source>
</evidence>
<name>A0ABY1X1E4_9HYPH</name>
<accession>A0ABY1X1E4</accession>
<proteinExistence type="predicted"/>
<sequence length="116" mass="13167">MNPVSSRVLLFRIEAARRWTRSDELLFHDHVERRTEIAALARKLQRQERAIATMRMCSAMMWAMRRREPDRMGLSWRLIRAGGRDAGAIGRSGFCPSGFLSHSPTPAGPPFVFAAV</sequence>
<keyword evidence="2" id="KW-1185">Reference proteome</keyword>
<reference evidence="1 2" key="1">
    <citation type="submission" date="2019-02" db="EMBL/GenBank/DDBJ databases">
        <title>The genomic architecture of introgression among sibling species of bacteria.</title>
        <authorList>
            <person name="Cavassim M.I.A."/>
            <person name="Moeskjaer S."/>
            <person name="Moslemi C."/>
            <person name="Fields B."/>
            <person name="Bachmann A."/>
            <person name="Vilhjalmsson B."/>
            <person name="Schierup M.H."/>
            <person name="Young J.P.W."/>
            <person name="Andersen S.U."/>
        </authorList>
    </citation>
    <scope>NUCLEOTIDE SEQUENCE [LARGE SCALE GENOMIC DNA]</scope>
    <source>
        <strain evidence="1 2">SM141A</strain>
        <plasmid evidence="1">pSM141A_Rh07</plasmid>
    </source>
</reference>
<gene>
    <name evidence="1" type="ORF">ELH98_28745</name>
</gene>
<evidence type="ECO:0000313" key="1">
    <source>
        <dbReference type="EMBL" id="TAX69057.1"/>
    </source>
</evidence>
<dbReference type="RefSeq" id="WP_130692308.1">
    <property type="nucleotide sequence ID" value="NZ_SINW01000017.1"/>
</dbReference>
<geneLocation type="plasmid" evidence="1">
    <name>pSM141A_Rh07</name>
</geneLocation>